<sequence>PSQLSRYYLVILKKLSALTHGTTTFGRDTVCSRRDLTGRG</sequence>
<dbReference type="Proteomes" id="UP000708208">
    <property type="component" value="Unassembled WGS sequence"/>
</dbReference>
<comment type="caution">
    <text evidence="1">The sequence shown here is derived from an EMBL/GenBank/DDBJ whole genome shotgun (WGS) entry which is preliminary data.</text>
</comment>
<accession>A0A8J2LIT3</accession>
<proteinExistence type="predicted"/>
<keyword evidence="2" id="KW-1185">Reference proteome</keyword>
<protein>
    <submittedName>
        <fullName evidence="1">Uncharacterized protein</fullName>
    </submittedName>
</protein>
<feature type="non-terminal residue" evidence="1">
    <location>
        <position position="1"/>
    </location>
</feature>
<name>A0A8J2LIT3_9HEXA</name>
<gene>
    <name evidence="1" type="ORF">AFUS01_LOCUS33983</name>
</gene>
<dbReference type="EMBL" id="CAJVCH010530582">
    <property type="protein sequence ID" value="CAG7823789.1"/>
    <property type="molecule type" value="Genomic_DNA"/>
</dbReference>
<reference evidence="1" key="1">
    <citation type="submission" date="2021-06" db="EMBL/GenBank/DDBJ databases">
        <authorList>
            <person name="Hodson N. C."/>
            <person name="Mongue J. A."/>
            <person name="Jaron S. K."/>
        </authorList>
    </citation>
    <scope>NUCLEOTIDE SEQUENCE</scope>
</reference>
<evidence type="ECO:0000313" key="2">
    <source>
        <dbReference type="Proteomes" id="UP000708208"/>
    </source>
</evidence>
<organism evidence="1 2">
    <name type="scientific">Allacma fusca</name>
    <dbReference type="NCBI Taxonomy" id="39272"/>
    <lineage>
        <taxon>Eukaryota</taxon>
        <taxon>Metazoa</taxon>
        <taxon>Ecdysozoa</taxon>
        <taxon>Arthropoda</taxon>
        <taxon>Hexapoda</taxon>
        <taxon>Collembola</taxon>
        <taxon>Symphypleona</taxon>
        <taxon>Sminthuridae</taxon>
        <taxon>Allacma</taxon>
    </lineage>
</organism>
<dbReference type="AlphaFoldDB" id="A0A8J2LIT3"/>
<evidence type="ECO:0000313" key="1">
    <source>
        <dbReference type="EMBL" id="CAG7823789.1"/>
    </source>
</evidence>